<dbReference type="InterPro" id="IPR009081">
    <property type="entry name" value="PP-bd_ACP"/>
</dbReference>
<dbReference type="Pfam" id="PF00668">
    <property type="entry name" value="Condensation"/>
    <property type="match status" value="1"/>
</dbReference>
<dbReference type="GO" id="GO:0031177">
    <property type="term" value="F:phosphopantetheine binding"/>
    <property type="evidence" value="ECO:0007669"/>
    <property type="project" value="InterPro"/>
</dbReference>
<dbReference type="CDD" id="cd19540">
    <property type="entry name" value="LCL_NRPS-like"/>
    <property type="match status" value="1"/>
</dbReference>
<dbReference type="SUPFAM" id="SSF47336">
    <property type="entry name" value="ACP-like"/>
    <property type="match status" value="1"/>
</dbReference>
<dbReference type="PANTHER" id="PTHR45527">
    <property type="entry name" value="NONRIBOSOMAL PEPTIDE SYNTHETASE"/>
    <property type="match status" value="1"/>
</dbReference>
<dbReference type="KEGG" id="nah:F5544_09820"/>
<evidence type="ECO:0000313" key="6">
    <source>
        <dbReference type="Proteomes" id="UP000503540"/>
    </source>
</evidence>
<dbReference type="SUPFAM" id="SSF52777">
    <property type="entry name" value="CoA-dependent acyltransferases"/>
    <property type="match status" value="2"/>
</dbReference>
<evidence type="ECO:0000256" key="2">
    <source>
        <dbReference type="ARBA" id="ARBA00022450"/>
    </source>
</evidence>
<organism evidence="5 6">
    <name type="scientific">Nocardia arthritidis</name>
    <dbReference type="NCBI Taxonomy" id="228602"/>
    <lineage>
        <taxon>Bacteria</taxon>
        <taxon>Bacillati</taxon>
        <taxon>Actinomycetota</taxon>
        <taxon>Actinomycetes</taxon>
        <taxon>Mycobacteriales</taxon>
        <taxon>Nocardiaceae</taxon>
        <taxon>Nocardia</taxon>
    </lineage>
</organism>
<dbReference type="PANTHER" id="PTHR45527:SF1">
    <property type="entry name" value="FATTY ACID SYNTHASE"/>
    <property type="match status" value="1"/>
</dbReference>
<reference evidence="5 6" key="1">
    <citation type="journal article" date="2019" name="ACS Chem. Biol.">
        <title>Identification and Mobilization of a Cryptic Antibiotic Biosynthesis Gene Locus from a Human-Pathogenic Nocardia Isolate.</title>
        <authorList>
            <person name="Herisse M."/>
            <person name="Ishida K."/>
            <person name="Porter J.L."/>
            <person name="Howden B."/>
            <person name="Hertweck C."/>
            <person name="Stinear T.P."/>
            <person name="Pidot S.J."/>
        </authorList>
    </citation>
    <scope>NUCLEOTIDE SEQUENCE [LARGE SCALE GENOMIC DNA]</scope>
    <source>
        <strain evidence="5 6">AUSMDU00012717</strain>
    </source>
</reference>
<dbReference type="GO" id="GO:0009239">
    <property type="term" value="P:enterobactin biosynthetic process"/>
    <property type="evidence" value="ECO:0007669"/>
    <property type="project" value="TreeGrafter"/>
</dbReference>
<dbReference type="GO" id="GO:0008610">
    <property type="term" value="P:lipid biosynthetic process"/>
    <property type="evidence" value="ECO:0007669"/>
    <property type="project" value="UniProtKB-ARBA"/>
</dbReference>
<keyword evidence="3" id="KW-0597">Phosphoprotein</keyword>
<dbReference type="AlphaFoldDB" id="A0A6G9Y9N5"/>
<evidence type="ECO:0000256" key="1">
    <source>
        <dbReference type="ARBA" id="ARBA00001957"/>
    </source>
</evidence>
<dbReference type="Gene3D" id="3.30.559.10">
    <property type="entry name" value="Chloramphenicol acetyltransferase-like domain"/>
    <property type="match status" value="1"/>
</dbReference>
<accession>A0A6G9Y9N5</accession>
<dbReference type="EMBL" id="CP046172">
    <property type="protein sequence ID" value="QIS09864.1"/>
    <property type="molecule type" value="Genomic_DNA"/>
</dbReference>
<gene>
    <name evidence="5" type="ORF">F5544_09820</name>
</gene>
<evidence type="ECO:0000259" key="4">
    <source>
        <dbReference type="PROSITE" id="PS50075"/>
    </source>
</evidence>
<protein>
    <recommendedName>
        <fullName evidence="4">Carrier domain-containing protein</fullName>
    </recommendedName>
</protein>
<dbReference type="Pfam" id="PF00550">
    <property type="entry name" value="PP-binding"/>
    <property type="match status" value="1"/>
</dbReference>
<evidence type="ECO:0000313" key="5">
    <source>
        <dbReference type="EMBL" id="QIS09864.1"/>
    </source>
</evidence>
<dbReference type="Gene3D" id="1.10.1200.10">
    <property type="entry name" value="ACP-like"/>
    <property type="match status" value="1"/>
</dbReference>
<proteinExistence type="predicted"/>
<dbReference type="GO" id="GO:0005829">
    <property type="term" value="C:cytosol"/>
    <property type="evidence" value="ECO:0007669"/>
    <property type="project" value="TreeGrafter"/>
</dbReference>
<dbReference type="PROSITE" id="PS50075">
    <property type="entry name" value="CARRIER"/>
    <property type="match status" value="1"/>
</dbReference>
<dbReference type="InterPro" id="IPR001242">
    <property type="entry name" value="Condensation_dom"/>
</dbReference>
<evidence type="ECO:0000256" key="3">
    <source>
        <dbReference type="ARBA" id="ARBA00022553"/>
    </source>
</evidence>
<feature type="domain" description="Carrier" evidence="4">
    <location>
        <begin position="13"/>
        <end position="88"/>
    </location>
</feature>
<dbReference type="Gene3D" id="3.30.559.30">
    <property type="entry name" value="Nonribosomal peptide synthetase, condensation domain"/>
    <property type="match status" value="1"/>
</dbReference>
<dbReference type="InterPro" id="IPR020806">
    <property type="entry name" value="PKS_PP-bd"/>
</dbReference>
<dbReference type="InterPro" id="IPR036736">
    <property type="entry name" value="ACP-like_sf"/>
</dbReference>
<dbReference type="GO" id="GO:0047527">
    <property type="term" value="F:2,3-dihydroxybenzoate-serine ligase activity"/>
    <property type="evidence" value="ECO:0007669"/>
    <property type="project" value="TreeGrafter"/>
</dbReference>
<keyword evidence="6" id="KW-1185">Reference proteome</keyword>
<keyword evidence="2" id="KW-0596">Phosphopantetheine</keyword>
<dbReference type="GO" id="GO:0043041">
    <property type="term" value="P:amino acid activation for nonribosomal peptide biosynthetic process"/>
    <property type="evidence" value="ECO:0007669"/>
    <property type="project" value="TreeGrafter"/>
</dbReference>
<dbReference type="SMART" id="SM00823">
    <property type="entry name" value="PKS_PP"/>
    <property type="match status" value="1"/>
</dbReference>
<name>A0A6G9Y9N5_9NOCA</name>
<comment type="cofactor">
    <cofactor evidence="1">
        <name>pantetheine 4'-phosphate</name>
        <dbReference type="ChEBI" id="CHEBI:47942"/>
    </cofactor>
</comment>
<dbReference type="GO" id="GO:0009366">
    <property type="term" value="C:enterobactin synthetase complex"/>
    <property type="evidence" value="ECO:0007669"/>
    <property type="project" value="TreeGrafter"/>
</dbReference>
<sequence>MFDRNLLMSKARTDLTVEYQELSRLFAECLELGVVQADDDFFELGGSSQSAVRLAAEIRRVFGLEVTIADVFRHPSIRKLSAMLETIEPTAQPITRADRHGNLPVSFAQERLWITDAFSGPNILYNVPLLIDLHGDLDVDALSAAVGDVVGRHEALRTCIVMNDLDLHQVVLPPVAIGMRIVSSTTDTVRRDVLATASRPFDLSTGIPLRAELFKCGPDRHVLLLLIHHIAVDGWSLKAMVNDLGFAYTMRLAGAEPAWPPLPVQYADFTVWQRRMFDLDNPSENCLRHTAFWRATLDGMPEVTTMDTDRPRPAVRSHRGRQVEIVIDRARHQALADFARGKGLTVFVLVHAAIVVLLRLRNSGDDIAVGATVAGRPDTALENLIGFFVNTVILRVNLSGNPKISEVLQRVYQTDLTAMDHQEYPFNHAIALLNPTRSMAYHPGIQILLAFQVGQLLPPRMPGLRAEVEQFDLGIAKFDLTFDLTEYFEESSLPDGIRGHLEFSTDLFDLSTAESIVHDLDRLLGVIVHEPELCLDEVFAEGY</sequence>
<dbReference type="InterPro" id="IPR023213">
    <property type="entry name" value="CAT-like_dom_sf"/>
</dbReference>
<dbReference type="Proteomes" id="UP000503540">
    <property type="component" value="Chromosome"/>
</dbReference>